<gene>
    <name evidence="3" type="primary">PHB12</name>
</gene>
<sequence length="52" mass="5387">MDSFAPSTLAALAPASAQDSPASYSLHPFEAVPIDMEHDSSDSTDIGYCVVA</sequence>
<dbReference type="AlphaFoldDB" id="A0A2U9Q1M0"/>
<organism evidence="3">
    <name type="scientific">Lentinula edodes</name>
    <name type="common">Shiitake mushroom</name>
    <name type="synonym">Lentinus edodes</name>
    <dbReference type="NCBI Taxonomy" id="5353"/>
    <lineage>
        <taxon>Eukaryota</taxon>
        <taxon>Fungi</taxon>
        <taxon>Dikarya</taxon>
        <taxon>Basidiomycota</taxon>
        <taxon>Agaricomycotina</taxon>
        <taxon>Agaricomycetes</taxon>
        <taxon>Agaricomycetidae</taxon>
        <taxon>Agaricales</taxon>
        <taxon>Marasmiineae</taxon>
        <taxon>Omphalotaceae</taxon>
        <taxon>Lentinula</taxon>
    </lineage>
</organism>
<dbReference type="EMBL" id="MF537760">
    <property type="protein sequence ID" value="AWT58055.1"/>
    <property type="molecule type" value="Genomic_DNA"/>
</dbReference>
<reference evidence="1" key="1">
    <citation type="submission" date="2017-07" db="EMBL/GenBank/DDBJ databases">
        <title>Analysis of Mating System in Lentinula edodes.</title>
        <authorList>
            <person name="Byeong-Suk H."/>
            <person name="Hyeon-Su R."/>
        </authorList>
    </citation>
    <scope>NUCLEOTIDE SEQUENCE</scope>
    <source>
        <strain evidence="2">Baekhwahyang-1</strain>
        <strain evidence="1">CH-2</strain>
    </source>
</reference>
<evidence type="ECO:0000313" key="4">
    <source>
        <dbReference type="EMBL" id="AWT58061.1"/>
    </source>
</evidence>
<dbReference type="EMBL" id="MF620110">
    <property type="protein sequence ID" value="AWT57996.1"/>
    <property type="molecule type" value="Genomic_DNA"/>
</dbReference>
<proteinExistence type="predicted"/>
<evidence type="ECO:0000313" key="3">
    <source>
        <dbReference type="EMBL" id="AWT58055.1"/>
    </source>
</evidence>
<reference evidence="3" key="2">
    <citation type="submission" date="2017-07" db="EMBL/GenBank/DDBJ databases">
        <authorList>
            <person name="Sun Z.S."/>
            <person name="Albrecht U."/>
            <person name="Echele G."/>
            <person name="Lee C.C."/>
        </authorList>
    </citation>
    <scope>NUCLEOTIDE SEQUENCE</scope>
    <source>
        <strain evidence="4">CH-M17</strain>
        <strain evidence="3">S1-13</strain>
    </source>
</reference>
<dbReference type="EMBL" id="MF537762">
    <property type="protein sequence ID" value="AWT58061.1"/>
    <property type="molecule type" value="Genomic_DNA"/>
</dbReference>
<dbReference type="EMBL" id="MF620111">
    <property type="protein sequence ID" value="AWT57998.1"/>
    <property type="molecule type" value="Genomic_DNA"/>
</dbReference>
<reference evidence="3" key="3">
    <citation type="journal article" date="2018" name="J. Microbiol.">
        <title>Diversity of A mating type in Lentinula edodes and mating type preference in the cultivated strains.</title>
        <authorList>
            <person name="Ha B."/>
            <person name="Kim S."/>
            <person name="Kim M."/>
            <person name="Moon Y.J."/>
            <person name="Song Y."/>
            <person name="Ryu J.S."/>
            <person name="Ryu H."/>
            <person name="Ro H.S."/>
        </authorList>
    </citation>
    <scope>NUCLEOTIDE SEQUENCE</scope>
    <source>
        <strain evidence="4">CH-M17</strain>
        <strain evidence="3">S1-13</strain>
    </source>
</reference>
<accession>A0A2U9Q1M0</accession>
<protein>
    <submittedName>
        <fullName evidence="3">Pheromone</fullName>
    </submittedName>
</protein>
<name>A0A2U9Q1M0_LENED</name>
<evidence type="ECO:0000313" key="1">
    <source>
        <dbReference type="EMBL" id="AWT57996.1"/>
    </source>
</evidence>
<evidence type="ECO:0000313" key="2">
    <source>
        <dbReference type="EMBL" id="AWT57998.1"/>
    </source>
</evidence>